<sequence length="74" mass="8079">MGDLPKFDQLTGVALPMSATLMSREKFADMIGIPVGVVVGWCDRGYLPVVPIGKYSLINVALLHKQCLAREFSL</sequence>
<protein>
    <recommendedName>
        <fullName evidence="3">DNA-binding protein</fullName>
    </recommendedName>
</protein>
<evidence type="ECO:0000313" key="1">
    <source>
        <dbReference type="EMBL" id="GGX52110.1"/>
    </source>
</evidence>
<evidence type="ECO:0008006" key="3">
    <source>
        <dbReference type="Google" id="ProtNLM"/>
    </source>
</evidence>
<evidence type="ECO:0000313" key="2">
    <source>
        <dbReference type="Proteomes" id="UP000653343"/>
    </source>
</evidence>
<name>A0ABQ2Y241_9BURK</name>
<proteinExistence type="predicted"/>
<gene>
    <name evidence="1" type="ORF">GCM10010946_33420</name>
</gene>
<dbReference type="EMBL" id="BMYU01000011">
    <property type="protein sequence ID" value="GGX52110.1"/>
    <property type="molecule type" value="Genomic_DNA"/>
</dbReference>
<dbReference type="Proteomes" id="UP000653343">
    <property type="component" value="Unassembled WGS sequence"/>
</dbReference>
<accession>A0ABQ2Y241</accession>
<organism evidence="1 2">
    <name type="scientific">Undibacterium squillarum</name>
    <dbReference type="NCBI Taxonomy" id="1131567"/>
    <lineage>
        <taxon>Bacteria</taxon>
        <taxon>Pseudomonadati</taxon>
        <taxon>Pseudomonadota</taxon>
        <taxon>Betaproteobacteria</taxon>
        <taxon>Burkholderiales</taxon>
        <taxon>Oxalobacteraceae</taxon>
        <taxon>Undibacterium</taxon>
    </lineage>
</organism>
<reference evidence="2" key="1">
    <citation type="journal article" date="2019" name="Int. J. Syst. Evol. Microbiol.">
        <title>The Global Catalogue of Microorganisms (GCM) 10K type strain sequencing project: providing services to taxonomists for standard genome sequencing and annotation.</title>
        <authorList>
            <consortium name="The Broad Institute Genomics Platform"/>
            <consortium name="The Broad Institute Genome Sequencing Center for Infectious Disease"/>
            <person name="Wu L."/>
            <person name="Ma J."/>
        </authorList>
    </citation>
    <scope>NUCLEOTIDE SEQUENCE [LARGE SCALE GENOMIC DNA]</scope>
    <source>
        <strain evidence="2">KCTC 23917</strain>
    </source>
</reference>
<keyword evidence="2" id="KW-1185">Reference proteome</keyword>
<comment type="caution">
    <text evidence="1">The sequence shown here is derived from an EMBL/GenBank/DDBJ whole genome shotgun (WGS) entry which is preliminary data.</text>
</comment>